<dbReference type="Gene3D" id="3.30.470.20">
    <property type="entry name" value="ATP-grasp fold, B domain"/>
    <property type="match status" value="1"/>
</dbReference>
<comment type="caution">
    <text evidence="1">The sequence shown here is derived from an EMBL/GenBank/DDBJ whole genome shotgun (WGS) entry which is preliminary data.</text>
</comment>
<accession>A0ABR3ZV56</accession>
<dbReference type="Gene3D" id="3.40.50.20">
    <property type="match status" value="1"/>
</dbReference>
<dbReference type="EMBL" id="JBEFKJ010000051">
    <property type="protein sequence ID" value="KAL2036761.1"/>
    <property type="molecule type" value="Genomic_DNA"/>
</dbReference>
<organism evidence="1 2">
    <name type="scientific">Stereocaulon virgatum</name>
    <dbReference type="NCBI Taxonomy" id="373712"/>
    <lineage>
        <taxon>Eukaryota</taxon>
        <taxon>Fungi</taxon>
        <taxon>Dikarya</taxon>
        <taxon>Ascomycota</taxon>
        <taxon>Pezizomycotina</taxon>
        <taxon>Lecanoromycetes</taxon>
        <taxon>OSLEUM clade</taxon>
        <taxon>Lecanoromycetidae</taxon>
        <taxon>Lecanorales</taxon>
        <taxon>Lecanorineae</taxon>
        <taxon>Stereocaulaceae</taxon>
        <taxon>Stereocaulon</taxon>
    </lineage>
</organism>
<reference evidence="1 2" key="1">
    <citation type="submission" date="2024-09" db="EMBL/GenBank/DDBJ databases">
        <title>Rethinking Asexuality: The Enigmatic Case of Functional Sexual Genes in Lepraria (Stereocaulaceae).</title>
        <authorList>
            <person name="Doellman M."/>
            <person name="Sun Y."/>
            <person name="Barcenas-Pena A."/>
            <person name="Lumbsch H.T."/>
            <person name="Grewe F."/>
        </authorList>
    </citation>
    <scope>NUCLEOTIDE SEQUENCE [LARGE SCALE GENOMIC DNA]</scope>
    <source>
        <strain evidence="1 2">Mercado 3170</strain>
    </source>
</reference>
<dbReference type="PROSITE" id="PS51257">
    <property type="entry name" value="PROKAR_LIPOPROTEIN"/>
    <property type="match status" value="1"/>
</dbReference>
<evidence type="ECO:0000313" key="2">
    <source>
        <dbReference type="Proteomes" id="UP001590950"/>
    </source>
</evidence>
<proteinExistence type="predicted"/>
<dbReference type="Proteomes" id="UP001590950">
    <property type="component" value="Unassembled WGS sequence"/>
</dbReference>
<name>A0ABR3ZV56_9LECA</name>
<keyword evidence="2" id="KW-1185">Reference proteome</keyword>
<protein>
    <submittedName>
        <fullName evidence="1">Uncharacterized protein</fullName>
    </submittedName>
</protein>
<sequence>MHDLGREAQVPSLLEAYGIPFTFAATATSTSCMDKSRTKMILDHVGFDTAPFATIPGALKLILSCRHLIRYRLRSNPHAMLPLIGNTLPLQNPSKNIRLRVATRSARSKLLKTWPRRLMS</sequence>
<gene>
    <name evidence="1" type="ORF">N7G274_010485</name>
</gene>
<evidence type="ECO:0000313" key="1">
    <source>
        <dbReference type="EMBL" id="KAL2036761.1"/>
    </source>
</evidence>